<accession>A0ABU3P013</accession>
<feature type="domain" description="Helicase ATP-binding" evidence="2">
    <location>
        <begin position="127"/>
        <end position="298"/>
    </location>
</feature>
<dbReference type="EMBL" id="JAUOZS010000001">
    <property type="protein sequence ID" value="MDT8901863.1"/>
    <property type="molecule type" value="Genomic_DNA"/>
</dbReference>
<dbReference type="PROSITE" id="PS51194">
    <property type="entry name" value="HELICASE_CTER"/>
    <property type="match status" value="1"/>
</dbReference>
<dbReference type="SMART" id="SM00487">
    <property type="entry name" value="DEXDc"/>
    <property type="match status" value="1"/>
</dbReference>
<dbReference type="PANTHER" id="PTHR45766:SF6">
    <property type="entry name" value="SWI_SNF-RELATED MATRIX-ASSOCIATED ACTIN-DEPENDENT REGULATOR OF CHROMATIN SUBFAMILY A-LIKE PROTEIN 1"/>
    <property type="match status" value="1"/>
</dbReference>
<dbReference type="GO" id="GO:0016787">
    <property type="term" value="F:hydrolase activity"/>
    <property type="evidence" value="ECO:0007669"/>
    <property type="project" value="UniProtKB-KW"/>
</dbReference>
<keyword evidence="6" id="KW-1185">Reference proteome</keyword>
<reference evidence="5 6" key="1">
    <citation type="submission" date="2023-07" db="EMBL/GenBank/DDBJ databases">
        <title>The novel representative of Negativicutes class, Anaeroselena agilis gen. nov. sp. nov.</title>
        <authorList>
            <person name="Prokofeva M.I."/>
            <person name="Elcheninov A.G."/>
            <person name="Klyukina A."/>
            <person name="Kublanov I.V."/>
            <person name="Frolov E.N."/>
            <person name="Podosokorskaya O.A."/>
        </authorList>
    </citation>
    <scope>NUCLEOTIDE SEQUENCE [LARGE SCALE GENOMIC DNA]</scope>
    <source>
        <strain evidence="5 6">4137-cl</strain>
    </source>
</reference>
<keyword evidence="5" id="KW-0067">ATP-binding</keyword>
<dbReference type="Gene3D" id="3.40.50.10810">
    <property type="entry name" value="Tandem AAA-ATPase domain"/>
    <property type="match status" value="1"/>
</dbReference>
<dbReference type="InterPro" id="IPR000330">
    <property type="entry name" value="SNF2_N"/>
</dbReference>
<dbReference type="GO" id="GO:0004386">
    <property type="term" value="F:helicase activity"/>
    <property type="evidence" value="ECO:0007669"/>
    <property type="project" value="UniProtKB-KW"/>
</dbReference>
<comment type="caution">
    <text evidence="5">The sequence shown here is derived from an EMBL/GenBank/DDBJ whole genome shotgun (WGS) entry which is preliminary data.</text>
</comment>
<evidence type="ECO:0000313" key="5">
    <source>
        <dbReference type="EMBL" id="MDT8901863.1"/>
    </source>
</evidence>
<evidence type="ECO:0000259" key="3">
    <source>
        <dbReference type="PROSITE" id="PS51194"/>
    </source>
</evidence>
<dbReference type="PANTHER" id="PTHR45766">
    <property type="entry name" value="DNA ANNEALING HELICASE AND ENDONUCLEASE ZRANB3 FAMILY MEMBER"/>
    <property type="match status" value="1"/>
</dbReference>
<evidence type="ECO:0000313" key="6">
    <source>
        <dbReference type="Proteomes" id="UP001254848"/>
    </source>
</evidence>
<dbReference type="EMBL" id="JAUOZS010000001">
    <property type="protein sequence ID" value="MDT8901144.1"/>
    <property type="molecule type" value="Genomic_DNA"/>
</dbReference>
<keyword evidence="1 5" id="KW-0378">Hydrolase</keyword>
<evidence type="ECO:0000259" key="2">
    <source>
        <dbReference type="PROSITE" id="PS51192"/>
    </source>
</evidence>
<dbReference type="SUPFAM" id="SSF52540">
    <property type="entry name" value="P-loop containing nucleoside triphosphate hydrolases"/>
    <property type="match status" value="2"/>
</dbReference>
<dbReference type="InterPro" id="IPR014001">
    <property type="entry name" value="Helicase_ATP-bd"/>
</dbReference>
<dbReference type="InterPro" id="IPR027417">
    <property type="entry name" value="P-loop_NTPase"/>
</dbReference>
<dbReference type="RefSeq" id="WP_413779668.1">
    <property type="nucleotide sequence ID" value="NZ_JAUOZS010000001.1"/>
</dbReference>
<keyword evidence="5" id="KW-0347">Helicase</keyword>
<gene>
    <name evidence="4" type="ORF">Q4T40_07835</name>
    <name evidence="5" type="ORF">Q4T40_11450</name>
</gene>
<sequence>MTVPQYLQFPSEAEYYYGTLTFNERKQDWEIEGEPCVIEIAQRLFPGSKTYDRTRVRFRTNRRTNGDLNWLMLRYPLRIADEAKWRQTYEETVQHVLKREAINKAPTKVTPPPAFTGTLREYQKESLAHLMHNRRTLDADEMGLGKTPIALAFLSAVNAWPALIVVPPHLILGWLDKIAQFLDLPPSIGQAPTLFSKGKAVPPFVHVIKGLKPYDLPTADIYIMHYLILRGWKNELPEYGFKTVIFDEIQELRHRQTEKYSAASLVADKAENVIGLSGTPIYGRGGQIWNVMNIIDFHCLSDWESFSRTWCYGYDGDIVTDPANLGDYLKREGLMIRHTKADVLGELPPKRRVVEPIESDQAVFSNLIREAVEKAQGYDAIKDMLEKGRVKREIEGAARMATGIAKASAVCAFVRMLLEAGEKVLLFAYHHAVFDIYMEELREFRPGKITGQEDAAAKNEAVEMFKSGMTPLCCISLRTAAGLDGLQVATSVVFGELDWSPAIHSQCEDRAHRIGQENSILCYYLVSEDGSDETIQEALGLKTEQFLGLMGDKAETEEDRAIAQTVATQHMSNLVEKIKAIKLNKVKSPA</sequence>
<dbReference type="InterPro" id="IPR049730">
    <property type="entry name" value="SNF2/RAD54-like_C"/>
</dbReference>
<dbReference type="Gene3D" id="3.40.50.300">
    <property type="entry name" value="P-loop containing nucleotide triphosphate hydrolases"/>
    <property type="match status" value="1"/>
</dbReference>
<evidence type="ECO:0000313" key="4">
    <source>
        <dbReference type="EMBL" id="MDT8901144.1"/>
    </source>
</evidence>
<dbReference type="EC" id="3.6.4.-" evidence="5"/>
<dbReference type="InterPro" id="IPR001650">
    <property type="entry name" value="Helicase_C-like"/>
</dbReference>
<feature type="domain" description="Helicase C-terminal" evidence="3">
    <location>
        <begin position="412"/>
        <end position="562"/>
    </location>
</feature>
<dbReference type="Pfam" id="PF00271">
    <property type="entry name" value="Helicase_C"/>
    <property type="match status" value="1"/>
</dbReference>
<protein>
    <submittedName>
        <fullName evidence="5">DEAD/DEAH box helicase</fullName>
        <ecNumber evidence="5">3.6.4.-</ecNumber>
    </submittedName>
</protein>
<dbReference type="Pfam" id="PF00176">
    <property type="entry name" value="SNF2-rel_dom"/>
    <property type="match status" value="1"/>
</dbReference>
<dbReference type="Proteomes" id="UP001254848">
    <property type="component" value="Unassembled WGS sequence"/>
</dbReference>
<organism evidence="5 6">
    <name type="scientific">Anaeroselena agilis</name>
    <dbReference type="NCBI Taxonomy" id="3063788"/>
    <lineage>
        <taxon>Bacteria</taxon>
        <taxon>Bacillati</taxon>
        <taxon>Bacillota</taxon>
        <taxon>Negativicutes</taxon>
        <taxon>Acetonemataceae</taxon>
        <taxon>Anaeroselena</taxon>
    </lineage>
</organism>
<dbReference type="PROSITE" id="PS51192">
    <property type="entry name" value="HELICASE_ATP_BIND_1"/>
    <property type="match status" value="1"/>
</dbReference>
<name>A0ABU3P013_9FIRM</name>
<dbReference type="InterPro" id="IPR038718">
    <property type="entry name" value="SNF2-like_sf"/>
</dbReference>
<proteinExistence type="predicted"/>
<keyword evidence="5" id="KW-0547">Nucleotide-binding</keyword>
<evidence type="ECO:0000256" key="1">
    <source>
        <dbReference type="ARBA" id="ARBA00022801"/>
    </source>
</evidence>
<dbReference type="CDD" id="cd18793">
    <property type="entry name" value="SF2_C_SNF"/>
    <property type="match status" value="1"/>
</dbReference>